<dbReference type="Gramene" id="rna49712">
    <property type="protein sequence ID" value="RHN43176.1"/>
    <property type="gene ID" value="gene49712"/>
</dbReference>
<evidence type="ECO:0000256" key="4">
    <source>
        <dbReference type="ARBA" id="ARBA00022525"/>
    </source>
</evidence>
<comment type="subcellular location">
    <subcellularLocation>
        <location evidence="1 6">Secreted</location>
    </subcellularLocation>
</comment>
<dbReference type="OMA" id="FEIYSAV"/>
<dbReference type="GO" id="GO:0005576">
    <property type="term" value="C:extracellular region"/>
    <property type="evidence" value="ECO:0007669"/>
    <property type="project" value="UniProtKB-SubCell"/>
</dbReference>
<keyword evidence="4 6" id="KW-0964">Secreted</keyword>
<feature type="signal peptide" evidence="6">
    <location>
        <begin position="1"/>
        <end position="22"/>
    </location>
</feature>
<organism evidence="7">
    <name type="scientific">Medicago truncatula</name>
    <name type="common">Barrel medic</name>
    <name type="synonym">Medicago tribuloides</name>
    <dbReference type="NCBI Taxonomy" id="3880"/>
    <lineage>
        <taxon>Eukaryota</taxon>
        <taxon>Viridiplantae</taxon>
        <taxon>Streptophyta</taxon>
        <taxon>Embryophyta</taxon>
        <taxon>Tracheophyta</taxon>
        <taxon>Spermatophyta</taxon>
        <taxon>Magnoliopsida</taxon>
        <taxon>eudicotyledons</taxon>
        <taxon>Gunneridae</taxon>
        <taxon>Pentapetalae</taxon>
        <taxon>rosids</taxon>
        <taxon>fabids</taxon>
        <taxon>Fabales</taxon>
        <taxon>Fabaceae</taxon>
        <taxon>Papilionoideae</taxon>
        <taxon>50 kb inversion clade</taxon>
        <taxon>NPAAA clade</taxon>
        <taxon>Hologalegina</taxon>
        <taxon>IRL clade</taxon>
        <taxon>Trifolieae</taxon>
        <taxon>Medicago</taxon>
    </lineage>
</organism>
<comment type="caution">
    <text evidence="7">The sequence shown here is derived from an EMBL/GenBank/DDBJ whole genome shotgun (WGS) entry which is preliminary data.</text>
</comment>
<name>A0A396GPY0_MEDTR</name>
<evidence type="ECO:0000256" key="1">
    <source>
        <dbReference type="ARBA" id="ARBA00004613"/>
    </source>
</evidence>
<proteinExistence type="inferred from homology"/>
<dbReference type="InterPro" id="IPR010264">
    <property type="entry name" value="Self-incomp_S1"/>
</dbReference>
<dbReference type="PANTHER" id="PTHR31232">
    <property type="match status" value="1"/>
</dbReference>
<dbReference type="EMBL" id="PSQE01000008">
    <property type="protein sequence ID" value="RHN43176.1"/>
    <property type="molecule type" value="Genomic_DNA"/>
</dbReference>
<sequence length="137" mass="15673">MMMNVLTIVVILVITTAGHVHCRLGVDVESTTTVHVENDLKVDTVLILHCRSTNNDVGEKTLHSGQTVEWSFQTNPGGTTLYSCDIKWNNEQHKFVIYDSKKDEAMCTSKCMREISPDGVYFFNEFKNTWVKRVTWN</sequence>
<keyword evidence="5 6" id="KW-0732">Signal</keyword>
<reference evidence="7" key="1">
    <citation type="journal article" date="2018" name="Nat. Plants">
        <title>Whole-genome landscape of Medicago truncatula symbiotic genes.</title>
        <authorList>
            <person name="Pecrix Y."/>
            <person name="Gamas P."/>
            <person name="Carrere S."/>
        </authorList>
    </citation>
    <scope>NUCLEOTIDE SEQUENCE</scope>
    <source>
        <tissue evidence="7">Leaves</tissue>
    </source>
</reference>
<evidence type="ECO:0000256" key="5">
    <source>
        <dbReference type="ARBA" id="ARBA00022729"/>
    </source>
</evidence>
<protein>
    <recommendedName>
        <fullName evidence="6">S-protein homolog</fullName>
    </recommendedName>
</protein>
<dbReference type="GO" id="GO:0060320">
    <property type="term" value="P:rejection of self pollen"/>
    <property type="evidence" value="ECO:0007669"/>
    <property type="project" value="UniProtKB-KW"/>
</dbReference>
<accession>A0A396GPY0</accession>
<evidence type="ECO:0000256" key="6">
    <source>
        <dbReference type="RuleBase" id="RU367044"/>
    </source>
</evidence>
<evidence type="ECO:0000256" key="3">
    <source>
        <dbReference type="ARBA" id="ARBA00022471"/>
    </source>
</evidence>
<feature type="chain" id="PRO_5025092434" description="S-protein homolog" evidence="6">
    <location>
        <begin position="23"/>
        <end position="137"/>
    </location>
</feature>
<evidence type="ECO:0000256" key="2">
    <source>
        <dbReference type="ARBA" id="ARBA00005581"/>
    </source>
</evidence>
<gene>
    <name evidence="7" type="ORF">MtrunA17_Chr8g0384951</name>
</gene>
<evidence type="ECO:0000313" key="7">
    <source>
        <dbReference type="EMBL" id="RHN43176.1"/>
    </source>
</evidence>
<dbReference type="Pfam" id="PF05938">
    <property type="entry name" value="Self-incomp_S1"/>
    <property type="match status" value="1"/>
</dbReference>
<comment type="similarity">
    <text evidence="2 6">Belongs to the plant self-incompatibility (S1) protein family.</text>
</comment>
<keyword evidence="3 6" id="KW-0713">Self-incompatibility</keyword>
<dbReference type="Proteomes" id="UP000265566">
    <property type="component" value="Chromosome 8"/>
</dbReference>
<dbReference type="PANTHER" id="PTHR31232:SF156">
    <property type="entry name" value="PLANT SELF-INCOMPATIBILITY PROTEIN S1 FAMILY-RELATED"/>
    <property type="match status" value="1"/>
</dbReference>
<dbReference type="AlphaFoldDB" id="A0A396GPY0"/>